<feature type="region of interest" description="Disordered" evidence="1">
    <location>
        <begin position="1"/>
        <end position="103"/>
    </location>
</feature>
<dbReference type="OMA" id="NYARITW"/>
<dbReference type="OrthoDB" id="3941134at2759"/>
<dbReference type="eggNOG" id="ENOG502SBSC">
    <property type="taxonomic scope" value="Eukaryota"/>
</dbReference>
<name>M7SXS3_EUTLA</name>
<dbReference type="KEGG" id="ela:UCREL1_3624"/>
<organism evidence="2 3">
    <name type="scientific">Eutypa lata (strain UCR-EL1)</name>
    <name type="common">Grapevine dieback disease fungus</name>
    <name type="synonym">Eutypa armeniacae</name>
    <dbReference type="NCBI Taxonomy" id="1287681"/>
    <lineage>
        <taxon>Eukaryota</taxon>
        <taxon>Fungi</taxon>
        <taxon>Dikarya</taxon>
        <taxon>Ascomycota</taxon>
        <taxon>Pezizomycotina</taxon>
        <taxon>Sordariomycetes</taxon>
        <taxon>Xylariomycetidae</taxon>
        <taxon>Xylariales</taxon>
        <taxon>Diatrypaceae</taxon>
        <taxon>Eutypa</taxon>
    </lineage>
</organism>
<feature type="compositionally biased region" description="Pro residues" evidence="1">
    <location>
        <begin position="340"/>
        <end position="351"/>
    </location>
</feature>
<dbReference type="HOGENOM" id="CLU_576463_0_0_1"/>
<feature type="compositionally biased region" description="Acidic residues" evidence="1">
    <location>
        <begin position="384"/>
        <end position="401"/>
    </location>
</feature>
<feature type="region of interest" description="Disordered" evidence="1">
    <location>
        <begin position="318"/>
        <end position="503"/>
    </location>
</feature>
<proteinExistence type="predicted"/>
<gene>
    <name evidence="2" type="ORF">UCREL1_3624</name>
</gene>
<feature type="compositionally biased region" description="Low complexity" evidence="1">
    <location>
        <begin position="87"/>
        <end position="100"/>
    </location>
</feature>
<keyword evidence="3" id="KW-1185">Reference proteome</keyword>
<dbReference type="Proteomes" id="UP000012174">
    <property type="component" value="Unassembled WGS sequence"/>
</dbReference>
<sequence>MYDDLTKATTVEEPPSTETRESPQRTDGTENSPDLDKAAEEDEDAVDFGEFEDVAPEGKASGPDSAPISAHSARPSTPRGHAGNTVPQTSTPKSPKVPSPGAKATSVAIVQLVEKFGPIQFDVDPKAVDKLFPAAAADELRNEADQQSEVPDRLVTDSFTSISERKAWYRISRYGSKRKHDLGDDENYHRTTWSNSEVRGDTLKIVRRWMEEDSYTGRAVLGGTKRTSVFNWDSTAAPVDLNAVFGRKSSVHSRASSVQQQQQQPRHSTTSSIHSVGPPSAPATAPRASTSSRHTSEVPSTPIVAGFGWISSSISESPEVDAAATGMTSTAIGKPRHSTDPPPPTLPPTSQPTPVSVAPRAKAPSPIKPPHPQAQLRTSKVDEVPDDDDDEESEDDDDDWGEMVSSPQVEAHPSSIEQIISDLPKQIEGSSMMGGELKAEDMVTTDEAEPSLNLAKASMPVPTPPVLSPVQKTDTSTPGPVPKATLGPIEETGGRQEQEQDEIVRRIVQGLPDLSYMLR</sequence>
<dbReference type="EMBL" id="KB706096">
    <property type="protein sequence ID" value="EMR69348.1"/>
    <property type="molecule type" value="Genomic_DNA"/>
</dbReference>
<feature type="compositionally biased region" description="Acidic residues" evidence="1">
    <location>
        <begin position="39"/>
        <end position="55"/>
    </location>
</feature>
<accession>M7SXS3</accession>
<feature type="compositionally biased region" description="Basic and acidic residues" evidence="1">
    <location>
        <begin position="492"/>
        <end position="503"/>
    </location>
</feature>
<feature type="region of interest" description="Disordered" evidence="1">
    <location>
        <begin position="252"/>
        <end position="300"/>
    </location>
</feature>
<dbReference type="AlphaFoldDB" id="M7SXS3"/>
<protein>
    <submittedName>
        <fullName evidence="2">Putative glucan 4-alpha-glucosidase-like protein</fullName>
    </submittedName>
</protein>
<evidence type="ECO:0000313" key="3">
    <source>
        <dbReference type="Proteomes" id="UP000012174"/>
    </source>
</evidence>
<feature type="compositionally biased region" description="Low complexity" evidence="1">
    <location>
        <begin position="282"/>
        <end position="293"/>
    </location>
</feature>
<evidence type="ECO:0000313" key="2">
    <source>
        <dbReference type="EMBL" id="EMR69348.1"/>
    </source>
</evidence>
<feature type="compositionally biased region" description="Low complexity" evidence="1">
    <location>
        <begin position="252"/>
        <end position="272"/>
    </location>
</feature>
<evidence type="ECO:0000256" key="1">
    <source>
        <dbReference type="SAM" id="MobiDB-lite"/>
    </source>
</evidence>
<reference evidence="3" key="1">
    <citation type="journal article" date="2013" name="Genome Announc.">
        <title>Draft genome sequence of the grapevine dieback fungus Eutypa lata UCR-EL1.</title>
        <authorList>
            <person name="Blanco-Ulate B."/>
            <person name="Rolshausen P.E."/>
            <person name="Cantu D."/>
        </authorList>
    </citation>
    <scope>NUCLEOTIDE SEQUENCE [LARGE SCALE GENOMIC DNA]</scope>
    <source>
        <strain evidence="3">UCR-EL1</strain>
    </source>
</reference>
<feature type="compositionally biased region" description="Basic and acidic residues" evidence="1">
    <location>
        <begin position="18"/>
        <end position="38"/>
    </location>
</feature>